<dbReference type="InterPro" id="IPR003593">
    <property type="entry name" value="AAA+_ATPase"/>
</dbReference>
<feature type="compositionally biased region" description="Pro residues" evidence="13">
    <location>
        <begin position="497"/>
        <end position="514"/>
    </location>
</feature>
<evidence type="ECO:0000256" key="6">
    <source>
        <dbReference type="ARBA" id="ARBA00023012"/>
    </source>
</evidence>
<evidence type="ECO:0000256" key="8">
    <source>
        <dbReference type="ARBA" id="ARBA00023125"/>
    </source>
</evidence>
<dbReference type="PROSITE" id="PS00675">
    <property type="entry name" value="SIGMA54_INTERACT_1"/>
    <property type="match status" value="1"/>
</dbReference>
<comment type="function">
    <text evidence="1 12">Required for activation of most nif operons, which are directly involved in nitrogen fixation.</text>
</comment>
<sequence length="577" mass="63272">MRRDETRMLRDAGPDSALPLIGIYEISKVLGSTLDLEQALHDVLNILSSYLHMRHGAVVLVQPETERLEIAAVAGMSLKLARSGDLHYPMEAVSKVVQTGIPMLVPDTNDEPLLARYLEQSDGLDDETVSFFCVPIKTTGKPLGALSVERSWEDGARHVFEHDLRFLTMVATLVGQTVSLHHKVAADRSRLMEHNARLQKQMEEIKPAVPVQGLEDIVGNSEAMSRVFSHVQQAAPTKATILLRGESGTGKEMIARAVHVLSPRARKAFIKVNCAALAESVLESELFGHEKGAFTGAVSERKGRFELANGGTLFLDEIGEISSSFQAKLLRVLQEGEFERVGGGRTIKVDVRLVAATNRNLEEAVAKGEFRADLYYRLNVVPIFLPPLRERSGDIPLLSMYFLKRFNDENGRQMTFSEPALLALQRCYFPGNVRELENCVTRSATMCKNAVITEMDLSCKRDTCLSSVLWNTNRPAVPAGHPAAVPPAATPFTPPPVASVAPQPAPAAVPPIPPATVAEDDNAELEPLSGDLSERDRLIQAMERCGWVQAKAARLLGLTPRQIGYALKKHGIELQHL</sequence>
<dbReference type="InterPro" id="IPR002078">
    <property type="entry name" value="Sigma_54_int"/>
</dbReference>
<feature type="region of interest" description="Disordered" evidence="13">
    <location>
        <begin position="497"/>
        <end position="518"/>
    </location>
</feature>
<accession>A0A7C9QTE5</accession>
<dbReference type="SUPFAM" id="SSF52540">
    <property type="entry name" value="P-loop containing nucleoside triphosphate hydrolases"/>
    <property type="match status" value="1"/>
</dbReference>
<evidence type="ECO:0000313" key="15">
    <source>
        <dbReference type="EMBL" id="NFV80105.1"/>
    </source>
</evidence>
<dbReference type="PANTHER" id="PTHR32071">
    <property type="entry name" value="TRANSCRIPTIONAL REGULATORY PROTEIN"/>
    <property type="match status" value="1"/>
</dbReference>
<evidence type="ECO:0000256" key="12">
    <source>
        <dbReference type="RuleBase" id="RU368029"/>
    </source>
</evidence>
<dbReference type="SUPFAM" id="SSF46689">
    <property type="entry name" value="Homeodomain-like"/>
    <property type="match status" value="1"/>
</dbReference>
<dbReference type="SMART" id="SM00065">
    <property type="entry name" value="GAF"/>
    <property type="match status" value="1"/>
</dbReference>
<dbReference type="Gene3D" id="1.10.8.60">
    <property type="match status" value="1"/>
</dbReference>
<dbReference type="SUPFAM" id="SSF55781">
    <property type="entry name" value="GAF domain-like"/>
    <property type="match status" value="1"/>
</dbReference>
<evidence type="ECO:0000256" key="4">
    <source>
        <dbReference type="ARBA" id="ARBA00022741"/>
    </source>
</evidence>
<dbReference type="GO" id="GO:0005524">
    <property type="term" value="F:ATP binding"/>
    <property type="evidence" value="ECO:0007669"/>
    <property type="project" value="UniProtKB-KW"/>
</dbReference>
<dbReference type="FunFam" id="3.40.50.300:FF:000006">
    <property type="entry name" value="DNA-binding transcriptional regulator NtrC"/>
    <property type="match status" value="1"/>
</dbReference>
<dbReference type="PANTHER" id="PTHR32071:SF117">
    <property type="entry name" value="PTS-DEPENDENT DIHYDROXYACETONE KINASE OPERON REGULATORY PROTEIN-RELATED"/>
    <property type="match status" value="1"/>
</dbReference>
<evidence type="ECO:0000256" key="10">
    <source>
        <dbReference type="ARBA" id="ARBA00023163"/>
    </source>
</evidence>
<dbReference type="Gene3D" id="1.10.10.60">
    <property type="entry name" value="Homeodomain-like"/>
    <property type="match status" value="1"/>
</dbReference>
<dbReference type="InterPro" id="IPR058031">
    <property type="entry name" value="AAA_lid_NorR"/>
</dbReference>
<keyword evidence="6 12" id="KW-0902">Two-component regulatory system</keyword>
<evidence type="ECO:0000256" key="9">
    <source>
        <dbReference type="ARBA" id="ARBA00023159"/>
    </source>
</evidence>
<dbReference type="InterPro" id="IPR025662">
    <property type="entry name" value="Sigma_54_int_dom_ATP-bd_1"/>
</dbReference>
<proteinExistence type="predicted"/>
<organism evidence="15 16">
    <name type="scientific">Magnetospirillum aberrantis SpK</name>
    <dbReference type="NCBI Taxonomy" id="908842"/>
    <lineage>
        <taxon>Bacteria</taxon>
        <taxon>Pseudomonadati</taxon>
        <taxon>Pseudomonadota</taxon>
        <taxon>Alphaproteobacteria</taxon>
        <taxon>Rhodospirillales</taxon>
        <taxon>Rhodospirillaceae</taxon>
        <taxon>Magnetospirillum</taxon>
    </lineage>
</organism>
<dbReference type="InterPro" id="IPR029016">
    <property type="entry name" value="GAF-like_dom_sf"/>
</dbReference>
<dbReference type="PROSITE" id="PS00688">
    <property type="entry name" value="SIGMA54_INTERACT_3"/>
    <property type="match status" value="1"/>
</dbReference>
<reference evidence="15 16" key="1">
    <citation type="submission" date="2020-02" db="EMBL/GenBank/DDBJ databases">
        <authorList>
            <person name="Dziuba M."/>
            <person name="Kuznetsov B."/>
            <person name="Mardanov A."/>
            <person name="Ravin N."/>
            <person name="Grouzdev D."/>
        </authorList>
    </citation>
    <scope>NUCLEOTIDE SEQUENCE [LARGE SCALE GENOMIC DNA]</scope>
    <source>
        <strain evidence="15 16">SpK</strain>
    </source>
</reference>
<dbReference type="EMBL" id="JAAIYP010000035">
    <property type="protein sequence ID" value="NFV80105.1"/>
    <property type="molecule type" value="Genomic_DNA"/>
</dbReference>
<dbReference type="GO" id="GO:0003700">
    <property type="term" value="F:DNA-binding transcription factor activity"/>
    <property type="evidence" value="ECO:0007669"/>
    <property type="project" value="UniProtKB-UniRule"/>
</dbReference>
<dbReference type="Proteomes" id="UP000480684">
    <property type="component" value="Unassembled WGS sequence"/>
</dbReference>
<evidence type="ECO:0000256" key="5">
    <source>
        <dbReference type="ARBA" id="ARBA00022840"/>
    </source>
</evidence>
<dbReference type="InterPro" id="IPR002197">
    <property type="entry name" value="HTH_Fis"/>
</dbReference>
<evidence type="ECO:0000256" key="2">
    <source>
        <dbReference type="ARBA" id="ARBA00011135"/>
    </source>
</evidence>
<protein>
    <recommendedName>
        <fullName evidence="3 12">Nif-specific regulatory protein</fullName>
    </recommendedName>
</protein>
<dbReference type="Pfam" id="PF25601">
    <property type="entry name" value="AAA_lid_14"/>
    <property type="match status" value="1"/>
</dbReference>
<keyword evidence="8 12" id="KW-0238">DNA-binding</keyword>
<dbReference type="Gene3D" id="3.30.450.40">
    <property type="match status" value="1"/>
</dbReference>
<dbReference type="PRINTS" id="PR01590">
    <property type="entry name" value="HTHFIS"/>
</dbReference>
<evidence type="ECO:0000259" key="14">
    <source>
        <dbReference type="PROSITE" id="PS50045"/>
    </source>
</evidence>
<feature type="domain" description="Sigma-54 factor interaction" evidence="14">
    <location>
        <begin position="217"/>
        <end position="445"/>
    </location>
</feature>
<keyword evidence="4" id="KW-0547">Nucleotide-binding</keyword>
<dbReference type="PROSITE" id="PS50045">
    <property type="entry name" value="SIGMA54_INTERACT_4"/>
    <property type="match status" value="1"/>
</dbReference>
<keyword evidence="7 12" id="KW-0805">Transcription regulation</keyword>
<dbReference type="CDD" id="cd00009">
    <property type="entry name" value="AAA"/>
    <property type="match status" value="1"/>
</dbReference>
<dbReference type="Gene3D" id="3.40.50.300">
    <property type="entry name" value="P-loop containing nucleotide triphosphate hydrolases"/>
    <property type="match status" value="1"/>
</dbReference>
<gene>
    <name evidence="15" type="primary">nifA</name>
    <name evidence="15" type="ORF">G4223_08280</name>
</gene>
<dbReference type="Pfam" id="PF02954">
    <property type="entry name" value="HTH_8"/>
    <property type="match status" value="1"/>
</dbReference>
<dbReference type="InterPro" id="IPR025944">
    <property type="entry name" value="Sigma_54_int_dom_CS"/>
</dbReference>
<dbReference type="InterPro" id="IPR009057">
    <property type="entry name" value="Homeodomain-like_sf"/>
</dbReference>
<dbReference type="InterPro" id="IPR027417">
    <property type="entry name" value="P-loop_NTPase"/>
</dbReference>
<evidence type="ECO:0000256" key="3">
    <source>
        <dbReference type="ARBA" id="ARBA00015308"/>
    </source>
</evidence>
<keyword evidence="16" id="KW-1185">Reference proteome</keyword>
<dbReference type="RefSeq" id="WP_163677714.1">
    <property type="nucleotide sequence ID" value="NZ_JAAIYP010000035.1"/>
</dbReference>
<keyword evidence="9 12" id="KW-0010">Activator</keyword>
<dbReference type="GO" id="GO:0009399">
    <property type="term" value="P:nitrogen fixation"/>
    <property type="evidence" value="ECO:0007669"/>
    <property type="project" value="UniProtKB-UniRule"/>
</dbReference>
<dbReference type="InterPro" id="IPR025943">
    <property type="entry name" value="Sigma_54_int_dom_ATP-bd_2"/>
</dbReference>
<comment type="caution">
    <text evidence="15">The sequence shown here is derived from an EMBL/GenBank/DDBJ whole genome shotgun (WGS) entry which is preliminary data.</text>
</comment>
<dbReference type="AlphaFoldDB" id="A0A7C9QTE5"/>
<dbReference type="Pfam" id="PF01590">
    <property type="entry name" value="GAF"/>
    <property type="match status" value="1"/>
</dbReference>
<evidence type="ECO:0000256" key="13">
    <source>
        <dbReference type="SAM" id="MobiDB-lite"/>
    </source>
</evidence>
<evidence type="ECO:0000256" key="11">
    <source>
        <dbReference type="ARBA" id="ARBA00023231"/>
    </source>
</evidence>
<evidence type="ECO:0000313" key="16">
    <source>
        <dbReference type="Proteomes" id="UP000480684"/>
    </source>
</evidence>
<dbReference type="PROSITE" id="PS00676">
    <property type="entry name" value="SIGMA54_INTERACT_2"/>
    <property type="match status" value="1"/>
</dbReference>
<evidence type="ECO:0000256" key="7">
    <source>
        <dbReference type="ARBA" id="ARBA00023015"/>
    </source>
</evidence>
<keyword evidence="11 12" id="KW-0535">Nitrogen fixation</keyword>
<dbReference type="GO" id="GO:0000160">
    <property type="term" value="P:phosphorelay signal transduction system"/>
    <property type="evidence" value="ECO:0007669"/>
    <property type="project" value="UniProtKB-UniRule"/>
</dbReference>
<evidence type="ECO:0000256" key="1">
    <source>
        <dbReference type="ARBA" id="ARBA00002167"/>
    </source>
</evidence>
<keyword evidence="10 12" id="KW-0804">Transcription</keyword>
<name>A0A7C9QTE5_9PROT</name>
<dbReference type="Pfam" id="PF00158">
    <property type="entry name" value="Sigma54_activat"/>
    <property type="match status" value="1"/>
</dbReference>
<dbReference type="NCBIfam" id="TIGR01817">
    <property type="entry name" value="nifA"/>
    <property type="match status" value="1"/>
</dbReference>
<keyword evidence="5" id="KW-0067">ATP-binding</keyword>
<comment type="subunit">
    <text evidence="2 12">Interacts with sigma-54.</text>
</comment>
<dbReference type="InterPro" id="IPR003018">
    <property type="entry name" value="GAF"/>
</dbReference>
<dbReference type="InterPro" id="IPR010113">
    <property type="entry name" value="Nif-specific_regulatory_prot"/>
</dbReference>
<dbReference type="SMART" id="SM00382">
    <property type="entry name" value="AAA"/>
    <property type="match status" value="1"/>
</dbReference>
<dbReference type="GO" id="GO:0043565">
    <property type="term" value="F:sequence-specific DNA binding"/>
    <property type="evidence" value="ECO:0007669"/>
    <property type="project" value="InterPro"/>
</dbReference>